<dbReference type="InterPro" id="IPR002347">
    <property type="entry name" value="SDR_fam"/>
</dbReference>
<proteinExistence type="inferred from homology"/>
<dbReference type="InterPro" id="IPR036291">
    <property type="entry name" value="NAD(P)-bd_dom_sf"/>
</dbReference>
<dbReference type="CDD" id="cd05233">
    <property type="entry name" value="SDR_c"/>
    <property type="match status" value="1"/>
</dbReference>
<comment type="caution">
    <text evidence="3">The sequence shown here is derived from an EMBL/GenBank/DDBJ whole genome shotgun (WGS) entry which is preliminary data.</text>
</comment>
<dbReference type="InterPro" id="IPR020904">
    <property type="entry name" value="Sc_DH/Rdtase_CS"/>
</dbReference>
<dbReference type="PRINTS" id="PR00080">
    <property type="entry name" value="SDRFAMILY"/>
</dbReference>
<accession>A0A433RWH6</accession>
<dbReference type="RefSeq" id="WP_126989850.1">
    <property type="nucleotide sequence ID" value="NZ_JTFC01000017.1"/>
</dbReference>
<gene>
    <name evidence="3" type="ORF">QI30_05025</name>
</gene>
<dbReference type="PANTHER" id="PTHR24321:SF8">
    <property type="entry name" value="ESTRADIOL 17-BETA-DEHYDROGENASE 8-RELATED"/>
    <property type="match status" value="1"/>
</dbReference>
<keyword evidence="4" id="KW-1185">Reference proteome</keyword>
<comment type="similarity">
    <text evidence="1">Belongs to the short-chain dehydrogenases/reductases (SDR) family.</text>
</comment>
<dbReference type="OrthoDB" id="9803333at2"/>
<keyword evidence="2" id="KW-0560">Oxidoreductase</keyword>
<dbReference type="Pfam" id="PF13561">
    <property type="entry name" value="adh_short_C2"/>
    <property type="match status" value="1"/>
</dbReference>
<dbReference type="PRINTS" id="PR00081">
    <property type="entry name" value="GDHRDH"/>
</dbReference>
<sequence length="253" mass="26614">MNRLDNKVALITGSGAGIGKEIAKRFAEEGAKIVIADFNEAALTDTVKELQAAGHEAFGVKVNVAVEEDVQRMIDDAIGHFGQLDILVNNAGVSDNMQAAGNVTDEVWQRVFDINVTGVMRGIRKVLPHFIERGKGTIVNMASISGLFGGRGGLGYTAAKHAIVGMTKNVASQYGPQGIRCNAIAPGQIQTGFAANMDHIDKFGMEVAIRGTNLMPRAGTVDDVANIALFLASDESDLVNGVALAADAGWSAY</sequence>
<dbReference type="Gene3D" id="3.40.50.720">
    <property type="entry name" value="NAD(P)-binding Rossmann-like Domain"/>
    <property type="match status" value="1"/>
</dbReference>
<dbReference type="PANTHER" id="PTHR24321">
    <property type="entry name" value="DEHYDROGENASES, SHORT CHAIN"/>
    <property type="match status" value="1"/>
</dbReference>
<protein>
    <submittedName>
        <fullName evidence="3">3-ketoacyl-ACP reductase</fullName>
    </submittedName>
</protein>
<name>A0A433RWH6_9BACL</name>
<dbReference type="AlphaFoldDB" id="A0A433RWH6"/>
<dbReference type="NCBIfam" id="NF005559">
    <property type="entry name" value="PRK07231.1"/>
    <property type="match status" value="1"/>
</dbReference>
<dbReference type="GO" id="GO:0008206">
    <property type="term" value="P:bile acid metabolic process"/>
    <property type="evidence" value="ECO:0007669"/>
    <property type="project" value="UniProtKB-ARBA"/>
</dbReference>
<reference evidence="3 4" key="1">
    <citation type="submission" date="2014-11" db="EMBL/GenBank/DDBJ databases">
        <title>Genome sequence and analysis of novel Kurthia sp.</title>
        <authorList>
            <person name="Lawson J.N."/>
            <person name="Gonzalez J.E."/>
            <person name="Rinauldi L."/>
            <person name="Xuan Z."/>
            <person name="Firman A."/>
            <person name="Shaddox L."/>
            <person name="Trudeau A."/>
            <person name="Shah S."/>
            <person name="Reiman D."/>
        </authorList>
    </citation>
    <scope>NUCLEOTIDE SEQUENCE [LARGE SCALE GENOMIC DNA]</scope>
    <source>
        <strain evidence="3 4">3B1D</strain>
    </source>
</reference>
<dbReference type="Proteomes" id="UP000288623">
    <property type="component" value="Unassembled WGS sequence"/>
</dbReference>
<dbReference type="SUPFAM" id="SSF51735">
    <property type="entry name" value="NAD(P)-binding Rossmann-fold domains"/>
    <property type="match status" value="1"/>
</dbReference>
<evidence type="ECO:0000313" key="4">
    <source>
        <dbReference type="Proteomes" id="UP000288623"/>
    </source>
</evidence>
<dbReference type="GO" id="GO:0016491">
    <property type="term" value="F:oxidoreductase activity"/>
    <property type="evidence" value="ECO:0007669"/>
    <property type="project" value="UniProtKB-KW"/>
</dbReference>
<dbReference type="PROSITE" id="PS00061">
    <property type="entry name" value="ADH_SHORT"/>
    <property type="match status" value="1"/>
</dbReference>
<dbReference type="EMBL" id="JTFC01000017">
    <property type="protein sequence ID" value="RUS57609.1"/>
    <property type="molecule type" value="Genomic_DNA"/>
</dbReference>
<evidence type="ECO:0000313" key="3">
    <source>
        <dbReference type="EMBL" id="RUS57609.1"/>
    </source>
</evidence>
<organism evidence="3 4">
    <name type="scientific">Candidatus Kurthia intestinigallinarum</name>
    <dbReference type="NCBI Taxonomy" id="1562256"/>
    <lineage>
        <taxon>Bacteria</taxon>
        <taxon>Bacillati</taxon>
        <taxon>Bacillota</taxon>
        <taxon>Bacilli</taxon>
        <taxon>Bacillales</taxon>
        <taxon>Caryophanaceae</taxon>
        <taxon>Kurthia</taxon>
    </lineage>
</organism>
<evidence type="ECO:0000256" key="1">
    <source>
        <dbReference type="ARBA" id="ARBA00006484"/>
    </source>
</evidence>
<dbReference type="FunFam" id="3.40.50.720:FF:000084">
    <property type="entry name" value="Short-chain dehydrogenase reductase"/>
    <property type="match status" value="1"/>
</dbReference>
<evidence type="ECO:0000256" key="2">
    <source>
        <dbReference type="ARBA" id="ARBA00023002"/>
    </source>
</evidence>